<dbReference type="PANTHER" id="PTHR12751">
    <property type="entry name" value="PHOSPHATASE AND ACTIN REGULATOR PHACTR"/>
    <property type="match status" value="1"/>
</dbReference>
<dbReference type="EMBL" id="JAEPRD010000014">
    <property type="protein sequence ID" value="KAG2209727.1"/>
    <property type="molecule type" value="Genomic_DNA"/>
</dbReference>
<comment type="caution">
    <text evidence="2">The sequence shown here is derived from an EMBL/GenBank/DDBJ whole genome shotgun (WGS) entry which is preliminary data.</text>
</comment>
<feature type="compositionally biased region" description="Low complexity" evidence="1">
    <location>
        <begin position="247"/>
        <end position="262"/>
    </location>
</feature>
<dbReference type="PANTHER" id="PTHR12751:SF18">
    <property type="entry name" value="PHOSPHATASE AND ACTIN REGULATOR 1"/>
    <property type="match status" value="1"/>
</dbReference>
<feature type="compositionally biased region" description="Low complexity" evidence="1">
    <location>
        <begin position="122"/>
        <end position="144"/>
    </location>
</feature>
<feature type="compositionally biased region" description="Polar residues" evidence="1">
    <location>
        <begin position="155"/>
        <end position="168"/>
    </location>
</feature>
<organism evidence="2 3">
    <name type="scientific">Mucor saturninus</name>
    <dbReference type="NCBI Taxonomy" id="64648"/>
    <lineage>
        <taxon>Eukaryota</taxon>
        <taxon>Fungi</taxon>
        <taxon>Fungi incertae sedis</taxon>
        <taxon>Mucoromycota</taxon>
        <taxon>Mucoromycotina</taxon>
        <taxon>Mucoromycetes</taxon>
        <taxon>Mucorales</taxon>
        <taxon>Mucorineae</taxon>
        <taxon>Mucoraceae</taxon>
        <taxon>Mucor</taxon>
    </lineage>
</organism>
<sequence length="417" mass="45343">MAYIVSKDMLVNEEGQYKMYSGNEEESKLYHHEPNAVVNLEGGSAVEEDTEDEDDEDTPPVGFKSSPPPAIQTYSPQLNLSLYSPSVASIQTSRFLSAAATAAAAAAASTAASTGTASAAAASAGDNTKAATATTRAHAPSRTPLSPFHKEPSRAVQNATGKKSPLDSFSSQIKMDIRSPPTPQPSQSTSRLMNAFQRLKKTSQRSGNHVVPVDVKPCASKSSLADKIKNKFQPKKKESEKKITTASMPRSSSFSSIRHWSSQAGGKRMVKSNSVTSLPTSTCSTTSSKESVTESVKMAQSLTLTKSISSHRLYKTATTHGESRPRQPLRAVNPNDSMRGDPHGQPKKKNSVVRFTKLVSVRDTFSKMDYDRASDPEAVCTRLTPTMAQQIKEELNAYKLHEMQVHEYSRVHTHFFL</sequence>
<evidence type="ECO:0000313" key="3">
    <source>
        <dbReference type="Proteomes" id="UP000603453"/>
    </source>
</evidence>
<name>A0A8H7RGB6_9FUNG</name>
<keyword evidence="3" id="KW-1185">Reference proteome</keyword>
<evidence type="ECO:0000256" key="1">
    <source>
        <dbReference type="SAM" id="MobiDB-lite"/>
    </source>
</evidence>
<feature type="region of interest" description="Disordered" evidence="1">
    <location>
        <begin position="316"/>
        <end position="350"/>
    </location>
</feature>
<dbReference type="GO" id="GO:0003779">
    <property type="term" value="F:actin binding"/>
    <property type="evidence" value="ECO:0007669"/>
    <property type="project" value="TreeGrafter"/>
</dbReference>
<proteinExistence type="predicted"/>
<feature type="region of interest" description="Disordered" evidence="1">
    <location>
        <begin position="122"/>
        <end position="168"/>
    </location>
</feature>
<feature type="region of interest" description="Disordered" evidence="1">
    <location>
        <begin position="226"/>
        <end position="294"/>
    </location>
</feature>
<feature type="compositionally biased region" description="Low complexity" evidence="1">
    <location>
        <begin position="274"/>
        <end position="294"/>
    </location>
</feature>
<gene>
    <name evidence="2" type="ORF">INT47_001875</name>
</gene>
<feature type="region of interest" description="Disordered" evidence="1">
    <location>
        <begin position="40"/>
        <end position="72"/>
    </location>
</feature>
<dbReference type="AlphaFoldDB" id="A0A8H7RGB6"/>
<reference evidence="2" key="1">
    <citation type="submission" date="2020-12" db="EMBL/GenBank/DDBJ databases">
        <title>Metabolic potential, ecology and presence of endohyphal bacteria is reflected in genomic diversity of Mucoromycotina.</title>
        <authorList>
            <person name="Muszewska A."/>
            <person name="Okrasinska A."/>
            <person name="Steczkiewicz K."/>
            <person name="Drgas O."/>
            <person name="Orlowska M."/>
            <person name="Perlinska-Lenart U."/>
            <person name="Aleksandrzak-Piekarczyk T."/>
            <person name="Szatraj K."/>
            <person name="Zielenkiewicz U."/>
            <person name="Pilsyk S."/>
            <person name="Malc E."/>
            <person name="Mieczkowski P."/>
            <person name="Kruszewska J.S."/>
            <person name="Biernat P."/>
            <person name="Pawlowska J."/>
        </authorList>
    </citation>
    <scope>NUCLEOTIDE SEQUENCE</scope>
    <source>
        <strain evidence="2">WA0000017839</strain>
    </source>
</reference>
<feature type="compositionally biased region" description="Basic and acidic residues" evidence="1">
    <location>
        <begin position="226"/>
        <end position="243"/>
    </location>
</feature>
<dbReference type="GO" id="GO:0030036">
    <property type="term" value="P:actin cytoskeleton organization"/>
    <property type="evidence" value="ECO:0007669"/>
    <property type="project" value="TreeGrafter"/>
</dbReference>
<dbReference type="Proteomes" id="UP000603453">
    <property type="component" value="Unassembled WGS sequence"/>
</dbReference>
<accession>A0A8H7RGB6</accession>
<protein>
    <submittedName>
        <fullName evidence="2">Uncharacterized protein</fullName>
    </submittedName>
</protein>
<feature type="compositionally biased region" description="Acidic residues" evidence="1">
    <location>
        <begin position="46"/>
        <end position="58"/>
    </location>
</feature>
<evidence type="ECO:0000313" key="2">
    <source>
        <dbReference type="EMBL" id="KAG2209727.1"/>
    </source>
</evidence>
<dbReference type="OrthoDB" id="5563016at2759"/>